<dbReference type="Proteomes" id="UP001169027">
    <property type="component" value="Unassembled WGS sequence"/>
</dbReference>
<evidence type="ECO:0008006" key="3">
    <source>
        <dbReference type="Google" id="ProtNLM"/>
    </source>
</evidence>
<reference evidence="1" key="1">
    <citation type="submission" date="2023-06" db="EMBL/GenBank/DDBJ databases">
        <authorList>
            <person name="Jiang Y."/>
            <person name="Liu Q."/>
        </authorList>
    </citation>
    <scope>NUCLEOTIDE SEQUENCE</scope>
    <source>
        <strain evidence="1">CGMCC 1.12090</strain>
    </source>
</reference>
<name>A0ABT8SCE6_9BURK</name>
<protein>
    <recommendedName>
        <fullName evidence="3">Acyl-CoA dehydrogenase</fullName>
    </recommendedName>
</protein>
<sequence length="57" mass="6225">MTVLVRERELNSLLHGFLDTGELLHRDSYPEHNGGVFDALLEAARGMGAAGLFEGLK</sequence>
<proteinExistence type="predicted"/>
<gene>
    <name evidence="1" type="ORF">Q2T77_30385</name>
</gene>
<comment type="caution">
    <text evidence="1">The sequence shown here is derived from an EMBL/GenBank/DDBJ whole genome shotgun (WGS) entry which is preliminary data.</text>
</comment>
<keyword evidence="2" id="KW-1185">Reference proteome</keyword>
<organism evidence="1 2">
    <name type="scientific">Variovorax ginsengisoli</name>
    <dbReference type="NCBI Taxonomy" id="363844"/>
    <lineage>
        <taxon>Bacteria</taxon>
        <taxon>Pseudomonadati</taxon>
        <taxon>Pseudomonadota</taxon>
        <taxon>Betaproteobacteria</taxon>
        <taxon>Burkholderiales</taxon>
        <taxon>Comamonadaceae</taxon>
        <taxon>Variovorax</taxon>
    </lineage>
</organism>
<evidence type="ECO:0000313" key="1">
    <source>
        <dbReference type="EMBL" id="MDO1536596.1"/>
    </source>
</evidence>
<dbReference type="RefSeq" id="WP_301814700.1">
    <property type="nucleotide sequence ID" value="NZ_JAUJZH010000029.1"/>
</dbReference>
<accession>A0ABT8SCE6</accession>
<evidence type="ECO:0000313" key="2">
    <source>
        <dbReference type="Proteomes" id="UP001169027"/>
    </source>
</evidence>
<dbReference type="EMBL" id="JAUKVY010000029">
    <property type="protein sequence ID" value="MDO1536596.1"/>
    <property type="molecule type" value="Genomic_DNA"/>
</dbReference>